<gene>
    <name evidence="2" type="ORF">EVAR_46070_1</name>
</gene>
<keyword evidence="3" id="KW-1185">Reference proteome</keyword>
<comment type="caution">
    <text evidence="2">The sequence shown here is derived from an EMBL/GenBank/DDBJ whole genome shotgun (WGS) entry which is preliminary data.</text>
</comment>
<dbReference type="Proteomes" id="UP000299102">
    <property type="component" value="Unassembled WGS sequence"/>
</dbReference>
<evidence type="ECO:0000313" key="3">
    <source>
        <dbReference type="Proteomes" id="UP000299102"/>
    </source>
</evidence>
<protein>
    <submittedName>
        <fullName evidence="2">Uncharacterized protein</fullName>
    </submittedName>
</protein>
<evidence type="ECO:0000256" key="1">
    <source>
        <dbReference type="SAM" id="MobiDB-lite"/>
    </source>
</evidence>
<reference evidence="2 3" key="1">
    <citation type="journal article" date="2019" name="Commun. Biol.">
        <title>The bagworm genome reveals a unique fibroin gene that provides high tensile strength.</title>
        <authorList>
            <person name="Kono N."/>
            <person name="Nakamura H."/>
            <person name="Ohtoshi R."/>
            <person name="Tomita M."/>
            <person name="Numata K."/>
            <person name="Arakawa K."/>
        </authorList>
    </citation>
    <scope>NUCLEOTIDE SEQUENCE [LARGE SCALE GENOMIC DNA]</scope>
</reference>
<proteinExistence type="predicted"/>
<dbReference type="AlphaFoldDB" id="A0A4C1SP07"/>
<sequence length="75" mass="8593">MKHRWRAAVRPKCGPKREFNLTIVATATLVRAGRAGSKEARLRNFEVEQNPPAPFVRGDARARRRRGPPQKFSIR</sequence>
<feature type="region of interest" description="Disordered" evidence="1">
    <location>
        <begin position="45"/>
        <end position="75"/>
    </location>
</feature>
<organism evidence="2 3">
    <name type="scientific">Eumeta variegata</name>
    <name type="common">Bagworm moth</name>
    <name type="synonym">Eumeta japonica</name>
    <dbReference type="NCBI Taxonomy" id="151549"/>
    <lineage>
        <taxon>Eukaryota</taxon>
        <taxon>Metazoa</taxon>
        <taxon>Ecdysozoa</taxon>
        <taxon>Arthropoda</taxon>
        <taxon>Hexapoda</taxon>
        <taxon>Insecta</taxon>
        <taxon>Pterygota</taxon>
        <taxon>Neoptera</taxon>
        <taxon>Endopterygota</taxon>
        <taxon>Lepidoptera</taxon>
        <taxon>Glossata</taxon>
        <taxon>Ditrysia</taxon>
        <taxon>Tineoidea</taxon>
        <taxon>Psychidae</taxon>
        <taxon>Oiketicinae</taxon>
        <taxon>Eumeta</taxon>
    </lineage>
</organism>
<feature type="compositionally biased region" description="Basic residues" evidence="1">
    <location>
        <begin position="62"/>
        <end position="75"/>
    </location>
</feature>
<accession>A0A4C1SP07</accession>
<dbReference type="EMBL" id="BGZK01003616">
    <property type="protein sequence ID" value="GBP03057.1"/>
    <property type="molecule type" value="Genomic_DNA"/>
</dbReference>
<name>A0A4C1SP07_EUMVA</name>
<evidence type="ECO:0000313" key="2">
    <source>
        <dbReference type="EMBL" id="GBP03057.1"/>
    </source>
</evidence>